<evidence type="ECO:0000256" key="2">
    <source>
        <dbReference type="ARBA" id="ARBA00022475"/>
    </source>
</evidence>
<feature type="binding site" evidence="12">
    <location>
        <position position="74"/>
    </location>
    <ligand>
        <name>Na(+)</name>
        <dbReference type="ChEBI" id="CHEBI:29101"/>
        <note>structural</note>
    </ligand>
</feature>
<dbReference type="GO" id="GO:0046872">
    <property type="term" value="F:metal ion binding"/>
    <property type="evidence" value="ECO:0007669"/>
    <property type="project" value="UniProtKB-KW"/>
</dbReference>
<keyword evidence="3" id="KW-0997">Cell inner membrane</keyword>
<keyword evidence="8 12" id="KW-0472">Membrane</keyword>
<evidence type="ECO:0000313" key="14">
    <source>
        <dbReference type="Proteomes" id="UP000535501"/>
    </source>
</evidence>
<comment type="function">
    <text evidence="12">Fluoride-specific ion channel. Important for reducing fluoride concentration in the cell, thus reducing its toxicity.</text>
</comment>
<evidence type="ECO:0000256" key="7">
    <source>
        <dbReference type="ARBA" id="ARBA00023065"/>
    </source>
</evidence>
<feature type="transmembrane region" description="Helical" evidence="12">
    <location>
        <begin position="96"/>
        <end position="120"/>
    </location>
</feature>
<dbReference type="Proteomes" id="UP000535501">
    <property type="component" value="Unassembled WGS sequence"/>
</dbReference>
<feature type="transmembrane region" description="Helical" evidence="12">
    <location>
        <begin position="66"/>
        <end position="90"/>
    </location>
</feature>
<gene>
    <name evidence="12" type="primary">fluC</name>
    <name evidence="12" type="synonym">crcB</name>
    <name evidence="13" type="ORF">HNQ75_000004</name>
</gene>
<sequence length="127" mass="13111">MSYLVVFLGAGLGGAARHAVNIGAARLLGYGFPFGTLSVNVLGSLMMGLLAQAFVMRSGLPQELRLFLATGLLGGFTTFSTFSLDIVSLWERGQWGLAATYVAVSLIASVAGLFLGLSLIRLSGPGG</sequence>
<dbReference type="RefSeq" id="WP_077549644.1">
    <property type="nucleotide sequence ID" value="NZ_JACHEJ010000001.1"/>
</dbReference>
<dbReference type="PANTHER" id="PTHR28259:SF1">
    <property type="entry name" value="FLUORIDE EXPORT PROTEIN 1-RELATED"/>
    <property type="match status" value="1"/>
</dbReference>
<evidence type="ECO:0000256" key="10">
    <source>
        <dbReference type="ARBA" id="ARBA00035120"/>
    </source>
</evidence>
<keyword evidence="9 12" id="KW-0407">Ion channel</keyword>
<evidence type="ECO:0000256" key="9">
    <source>
        <dbReference type="ARBA" id="ARBA00023303"/>
    </source>
</evidence>
<dbReference type="AlphaFoldDB" id="A0A7W9YVS0"/>
<proteinExistence type="inferred from homology"/>
<reference evidence="13 14" key="1">
    <citation type="submission" date="2020-08" db="EMBL/GenBank/DDBJ databases">
        <title>Genomic Encyclopedia of Type Strains, Phase IV (KMG-IV): sequencing the most valuable type-strain genomes for metagenomic binning, comparative biology and taxonomic classification.</title>
        <authorList>
            <person name="Goeker M."/>
        </authorList>
    </citation>
    <scope>NUCLEOTIDE SEQUENCE [LARGE SCALE GENOMIC DNA]</scope>
    <source>
        <strain evidence="13 14">DSM 102134</strain>
    </source>
</reference>
<comment type="similarity">
    <text evidence="10 12">Belongs to the fluoride channel Fluc/FEX (TC 1.A.43) family.</text>
</comment>
<accession>A0A7W9YVS0</accession>
<evidence type="ECO:0000256" key="5">
    <source>
        <dbReference type="ARBA" id="ARBA00022989"/>
    </source>
</evidence>
<feature type="transmembrane region" description="Helical" evidence="12">
    <location>
        <begin position="29"/>
        <end position="54"/>
    </location>
</feature>
<evidence type="ECO:0000256" key="3">
    <source>
        <dbReference type="ARBA" id="ARBA00022519"/>
    </source>
</evidence>
<protein>
    <recommendedName>
        <fullName evidence="12">Fluoride-specific ion channel FluC</fullName>
    </recommendedName>
</protein>
<keyword evidence="12" id="KW-0813">Transport</keyword>
<evidence type="ECO:0000256" key="8">
    <source>
        <dbReference type="ARBA" id="ARBA00023136"/>
    </source>
</evidence>
<keyword evidence="14" id="KW-1185">Reference proteome</keyword>
<evidence type="ECO:0000256" key="4">
    <source>
        <dbReference type="ARBA" id="ARBA00022692"/>
    </source>
</evidence>
<dbReference type="NCBIfam" id="NF010794">
    <property type="entry name" value="PRK14198.1"/>
    <property type="match status" value="1"/>
</dbReference>
<evidence type="ECO:0000313" key="13">
    <source>
        <dbReference type="EMBL" id="MBB6178061.1"/>
    </source>
</evidence>
<evidence type="ECO:0000256" key="11">
    <source>
        <dbReference type="ARBA" id="ARBA00035585"/>
    </source>
</evidence>
<evidence type="ECO:0000256" key="12">
    <source>
        <dbReference type="HAMAP-Rule" id="MF_00454"/>
    </source>
</evidence>
<dbReference type="HAMAP" id="MF_00454">
    <property type="entry name" value="FluC"/>
    <property type="match status" value="1"/>
</dbReference>
<name>A0A7W9YVS0_9HYPH</name>
<dbReference type="GO" id="GO:0140114">
    <property type="term" value="P:cellular detoxification of fluoride"/>
    <property type="evidence" value="ECO:0007669"/>
    <property type="project" value="UniProtKB-UniRule"/>
</dbReference>
<keyword evidence="2 12" id="KW-1003">Cell membrane</keyword>
<dbReference type="NCBIfam" id="TIGR00494">
    <property type="entry name" value="crcB"/>
    <property type="match status" value="1"/>
</dbReference>
<dbReference type="EMBL" id="JACHEJ010000001">
    <property type="protein sequence ID" value="MBB6178061.1"/>
    <property type="molecule type" value="Genomic_DNA"/>
</dbReference>
<evidence type="ECO:0000256" key="1">
    <source>
        <dbReference type="ARBA" id="ARBA00004651"/>
    </source>
</evidence>
<comment type="caution">
    <text evidence="13">The sequence shown here is derived from an EMBL/GenBank/DDBJ whole genome shotgun (WGS) entry which is preliminary data.</text>
</comment>
<keyword evidence="5 12" id="KW-1133">Transmembrane helix</keyword>
<dbReference type="InterPro" id="IPR003691">
    <property type="entry name" value="FluC"/>
</dbReference>
<feature type="binding site" evidence="12">
    <location>
        <position position="77"/>
    </location>
    <ligand>
        <name>Na(+)</name>
        <dbReference type="ChEBI" id="CHEBI:29101"/>
        <note>structural</note>
    </ligand>
</feature>
<dbReference type="GO" id="GO:0062054">
    <property type="term" value="F:fluoride channel activity"/>
    <property type="evidence" value="ECO:0007669"/>
    <property type="project" value="UniProtKB-UniRule"/>
</dbReference>
<comment type="subcellular location">
    <subcellularLocation>
        <location evidence="1 12">Cell membrane</location>
        <topology evidence="1 12">Multi-pass membrane protein</topology>
    </subcellularLocation>
</comment>
<keyword evidence="6 12" id="KW-0915">Sodium</keyword>
<dbReference type="Pfam" id="PF02537">
    <property type="entry name" value="CRCB"/>
    <property type="match status" value="1"/>
</dbReference>
<dbReference type="PANTHER" id="PTHR28259">
    <property type="entry name" value="FLUORIDE EXPORT PROTEIN 1-RELATED"/>
    <property type="match status" value="1"/>
</dbReference>
<dbReference type="GO" id="GO:0005886">
    <property type="term" value="C:plasma membrane"/>
    <property type="evidence" value="ECO:0007669"/>
    <property type="project" value="UniProtKB-SubCell"/>
</dbReference>
<evidence type="ECO:0000256" key="6">
    <source>
        <dbReference type="ARBA" id="ARBA00023053"/>
    </source>
</evidence>
<comment type="activity regulation">
    <text evidence="12">Na(+) is not transported, but it plays an essential structural role and its presence is essential for fluoride channel function.</text>
</comment>
<keyword evidence="12" id="KW-0479">Metal-binding</keyword>
<organism evidence="13 14">
    <name type="scientific">Pseudorhizobium flavum</name>
    <dbReference type="NCBI Taxonomy" id="1335061"/>
    <lineage>
        <taxon>Bacteria</taxon>
        <taxon>Pseudomonadati</taxon>
        <taxon>Pseudomonadota</taxon>
        <taxon>Alphaproteobacteria</taxon>
        <taxon>Hyphomicrobiales</taxon>
        <taxon>Rhizobiaceae</taxon>
        <taxon>Rhizobium/Agrobacterium group</taxon>
        <taxon>Pseudorhizobium</taxon>
    </lineage>
</organism>
<comment type="catalytic activity">
    <reaction evidence="11">
        <text>fluoride(in) = fluoride(out)</text>
        <dbReference type="Rhea" id="RHEA:76159"/>
        <dbReference type="ChEBI" id="CHEBI:17051"/>
    </reaction>
    <physiologicalReaction direction="left-to-right" evidence="11">
        <dbReference type="Rhea" id="RHEA:76160"/>
    </physiologicalReaction>
</comment>
<keyword evidence="7 12" id="KW-0406">Ion transport</keyword>
<keyword evidence="4 12" id="KW-0812">Transmembrane</keyword>